<name>A0AAE3VIH5_9BACT</name>
<gene>
    <name evidence="1" type="ORF">J3R75_003142</name>
</gene>
<sequence length="138" mass="16132">MDQFQIQDALDGINRNGLVDIIDKASKLLSEMDNQAIGAFENAQAIMKKNKSRRFPDSEREPLERYWGFKRSYTQWSEALKAVSKHKKIKYAVAAFTEATNTPLTTEFIPILRTLYGCQGYPKSREWEEARERFWSKF</sequence>
<keyword evidence="2" id="KW-1185">Reference proteome</keyword>
<organism evidence="1 2">
    <name type="scientific">Oligosphaera ethanolica</name>
    <dbReference type="NCBI Taxonomy" id="760260"/>
    <lineage>
        <taxon>Bacteria</taxon>
        <taxon>Pseudomonadati</taxon>
        <taxon>Lentisphaerota</taxon>
        <taxon>Oligosphaeria</taxon>
        <taxon>Oligosphaerales</taxon>
        <taxon>Oligosphaeraceae</taxon>
        <taxon>Oligosphaera</taxon>
    </lineage>
</organism>
<reference evidence="1" key="1">
    <citation type="submission" date="2023-07" db="EMBL/GenBank/DDBJ databases">
        <title>Genomic Encyclopedia of Type Strains, Phase IV (KMG-IV): sequencing the most valuable type-strain genomes for metagenomic binning, comparative biology and taxonomic classification.</title>
        <authorList>
            <person name="Goeker M."/>
        </authorList>
    </citation>
    <scope>NUCLEOTIDE SEQUENCE</scope>
    <source>
        <strain evidence="1">DSM 24202</strain>
    </source>
</reference>
<accession>A0AAE3VIH5</accession>
<evidence type="ECO:0000313" key="1">
    <source>
        <dbReference type="EMBL" id="MDQ0291035.1"/>
    </source>
</evidence>
<dbReference type="Proteomes" id="UP001238163">
    <property type="component" value="Unassembled WGS sequence"/>
</dbReference>
<dbReference type="AlphaFoldDB" id="A0AAE3VIH5"/>
<dbReference type="EMBL" id="JAUSVL010000001">
    <property type="protein sequence ID" value="MDQ0291035.1"/>
    <property type="molecule type" value="Genomic_DNA"/>
</dbReference>
<comment type="caution">
    <text evidence="1">The sequence shown here is derived from an EMBL/GenBank/DDBJ whole genome shotgun (WGS) entry which is preliminary data.</text>
</comment>
<proteinExistence type="predicted"/>
<evidence type="ECO:0000313" key="2">
    <source>
        <dbReference type="Proteomes" id="UP001238163"/>
    </source>
</evidence>
<dbReference type="RefSeq" id="WP_307263242.1">
    <property type="nucleotide sequence ID" value="NZ_JAUSVL010000001.1"/>
</dbReference>
<protein>
    <submittedName>
        <fullName evidence="1">Uncharacterized protein</fullName>
    </submittedName>
</protein>